<name>A0A9X8JHV7_9GAMM</name>
<dbReference type="AlphaFoldDB" id="A0A9X8JHV7"/>
<sequence>MLERKFSKDRILELYLNEVHIGQDGSQGIYGFPLASTYYFGQQVNALTLAQQAMLIGMAKGASLYNP</sequence>
<keyword evidence="5" id="KW-0808">Transferase</keyword>
<comment type="catalytic activity">
    <reaction evidence="10">
        <text>Preferential cleavage: (Ac)2-L-Lys-D-Ala-|-D-Ala. Also transpeptidation of peptidyl-alanyl moieties that are N-acyl substituents of D-alanine.</text>
        <dbReference type="EC" id="3.4.16.4"/>
    </reaction>
</comment>
<dbReference type="Proteomes" id="UP001138460">
    <property type="component" value="Unassembled WGS sequence"/>
</dbReference>
<dbReference type="GO" id="GO:0071555">
    <property type="term" value="P:cell wall organization"/>
    <property type="evidence" value="ECO:0007669"/>
    <property type="project" value="UniProtKB-KW"/>
</dbReference>
<reference evidence="13 14" key="1">
    <citation type="journal article" date="2018" name="Syst. Appl. Microbiol.">
        <title>Pectobacterium zantedeschiae sp. nov. a new species of a soft rot pathogen isolated from Calla lily (Zantedeschia spp.).</title>
        <authorList>
            <person name="Waleron M."/>
            <person name="Misztak A."/>
            <person name="Waleron M."/>
            <person name="Franczuk M."/>
            <person name="Jonca J."/>
            <person name="Wielgomas B."/>
            <person name="Mikicinski A."/>
            <person name="Popovic T."/>
            <person name="Waleron K."/>
        </authorList>
    </citation>
    <scope>NUCLEOTIDE SEQUENCE [LARGE SCALE GENOMIC DNA]</scope>
    <source>
        <strain evidence="13 14">9M</strain>
    </source>
</reference>
<evidence type="ECO:0000259" key="12">
    <source>
        <dbReference type="Pfam" id="PF00912"/>
    </source>
</evidence>
<keyword evidence="3" id="KW-1003">Cell membrane</keyword>
<comment type="catalytic activity">
    <reaction evidence="11">
        <text>[GlcNAc-(1-&gt;4)-Mur2Ac(oyl-L-Ala-gamma-D-Glu-L-Lys-D-Ala-D-Ala)](n)-di-trans,octa-cis-undecaprenyl diphosphate + beta-D-GlcNAc-(1-&gt;4)-Mur2Ac(oyl-L-Ala-gamma-D-Glu-L-Lys-D-Ala-D-Ala)-di-trans,octa-cis-undecaprenyl diphosphate = [GlcNAc-(1-&gt;4)-Mur2Ac(oyl-L-Ala-gamma-D-Glu-L-Lys-D-Ala-D-Ala)](n+1)-di-trans,octa-cis-undecaprenyl diphosphate + di-trans,octa-cis-undecaprenyl diphosphate + H(+)</text>
        <dbReference type="Rhea" id="RHEA:23708"/>
        <dbReference type="Rhea" id="RHEA-COMP:9602"/>
        <dbReference type="Rhea" id="RHEA-COMP:9603"/>
        <dbReference type="ChEBI" id="CHEBI:15378"/>
        <dbReference type="ChEBI" id="CHEBI:58405"/>
        <dbReference type="ChEBI" id="CHEBI:60033"/>
        <dbReference type="ChEBI" id="CHEBI:78435"/>
        <dbReference type="EC" id="2.4.99.28"/>
    </reaction>
</comment>
<comment type="pathway">
    <text evidence="2">Cell wall biogenesis; peptidoglycan biosynthesis.</text>
</comment>
<keyword evidence="7" id="KW-0573">Peptidoglycan synthesis</keyword>
<dbReference type="EMBL" id="NWTM01000002">
    <property type="protein sequence ID" value="RYC41884.1"/>
    <property type="molecule type" value="Genomic_DNA"/>
</dbReference>
<evidence type="ECO:0000256" key="10">
    <source>
        <dbReference type="ARBA" id="ARBA00034000"/>
    </source>
</evidence>
<evidence type="ECO:0000256" key="8">
    <source>
        <dbReference type="ARBA" id="ARBA00023136"/>
    </source>
</evidence>
<dbReference type="PANTHER" id="PTHR32282">
    <property type="entry name" value="BINDING PROTEIN TRANSPEPTIDASE, PUTATIVE-RELATED"/>
    <property type="match status" value="1"/>
</dbReference>
<evidence type="ECO:0000256" key="3">
    <source>
        <dbReference type="ARBA" id="ARBA00022475"/>
    </source>
</evidence>
<comment type="subcellular location">
    <subcellularLocation>
        <location evidence="1">Cell membrane</location>
    </subcellularLocation>
</comment>
<keyword evidence="9" id="KW-0961">Cell wall biogenesis/degradation</keyword>
<dbReference type="GO" id="GO:0008360">
    <property type="term" value="P:regulation of cell shape"/>
    <property type="evidence" value="ECO:0007669"/>
    <property type="project" value="UniProtKB-KW"/>
</dbReference>
<proteinExistence type="predicted"/>
<evidence type="ECO:0000256" key="2">
    <source>
        <dbReference type="ARBA" id="ARBA00004752"/>
    </source>
</evidence>
<evidence type="ECO:0000256" key="11">
    <source>
        <dbReference type="ARBA" id="ARBA00049902"/>
    </source>
</evidence>
<dbReference type="InterPro" id="IPR050396">
    <property type="entry name" value="Glycosyltr_51/Transpeptidase"/>
</dbReference>
<dbReference type="Gene3D" id="1.10.3810.10">
    <property type="entry name" value="Biosynthetic peptidoglycan transglycosylase-like"/>
    <property type="match status" value="1"/>
</dbReference>
<keyword evidence="6" id="KW-0133">Cell shape</keyword>
<organism evidence="13 14">
    <name type="scientific">Pectobacterium zantedeschiae</name>
    <dbReference type="NCBI Taxonomy" id="2034769"/>
    <lineage>
        <taxon>Bacteria</taxon>
        <taxon>Pseudomonadati</taxon>
        <taxon>Pseudomonadota</taxon>
        <taxon>Gammaproteobacteria</taxon>
        <taxon>Enterobacterales</taxon>
        <taxon>Pectobacteriaceae</taxon>
        <taxon>Pectobacterium</taxon>
    </lineage>
</organism>
<protein>
    <recommendedName>
        <fullName evidence="12">Glycosyl transferase family 51 domain-containing protein</fullName>
    </recommendedName>
</protein>
<dbReference type="GO" id="GO:0005886">
    <property type="term" value="C:plasma membrane"/>
    <property type="evidence" value="ECO:0007669"/>
    <property type="project" value="UniProtKB-SubCell"/>
</dbReference>
<evidence type="ECO:0000256" key="1">
    <source>
        <dbReference type="ARBA" id="ARBA00004236"/>
    </source>
</evidence>
<evidence type="ECO:0000256" key="9">
    <source>
        <dbReference type="ARBA" id="ARBA00023316"/>
    </source>
</evidence>
<dbReference type="SUPFAM" id="SSF53955">
    <property type="entry name" value="Lysozyme-like"/>
    <property type="match status" value="1"/>
</dbReference>
<evidence type="ECO:0000256" key="6">
    <source>
        <dbReference type="ARBA" id="ARBA00022960"/>
    </source>
</evidence>
<dbReference type="Pfam" id="PF00912">
    <property type="entry name" value="Transgly"/>
    <property type="match status" value="1"/>
</dbReference>
<dbReference type="PANTHER" id="PTHR32282:SF11">
    <property type="entry name" value="PENICILLIN-BINDING PROTEIN 1B"/>
    <property type="match status" value="1"/>
</dbReference>
<evidence type="ECO:0000313" key="14">
    <source>
        <dbReference type="Proteomes" id="UP001138460"/>
    </source>
</evidence>
<dbReference type="InterPro" id="IPR023346">
    <property type="entry name" value="Lysozyme-like_dom_sf"/>
</dbReference>
<accession>A0A9X8JHV7</accession>
<feature type="domain" description="Glycosyl transferase family 51" evidence="12">
    <location>
        <begin position="2"/>
        <end position="67"/>
    </location>
</feature>
<dbReference type="GO" id="GO:0009002">
    <property type="term" value="F:serine-type D-Ala-D-Ala carboxypeptidase activity"/>
    <property type="evidence" value="ECO:0007669"/>
    <property type="project" value="UniProtKB-EC"/>
</dbReference>
<evidence type="ECO:0000256" key="7">
    <source>
        <dbReference type="ARBA" id="ARBA00022984"/>
    </source>
</evidence>
<dbReference type="GO" id="GO:0009252">
    <property type="term" value="P:peptidoglycan biosynthetic process"/>
    <property type="evidence" value="ECO:0007669"/>
    <property type="project" value="UniProtKB-KW"/>
</dbReference>
<comment type="caution">
    <text evidence="13">The sequence shown here is derived from an EMBL/GenBank/DDBJ whole genome shotgun (WGS) entry which is preliminary data.</text>
</comment>
<keyword evidence="8" id="KW-0472">Membrane</keyword>
<dbReference type="InterPro" id="IPR036950">
    <property type="entry name" value="PBP_transglycosylase"/>
</dbReference>
<keyword evidence="4" id="KW-0328">Glycosyltransferase</keyword>
<dbReference type="GO" id="GO:0030288">
    <property type="term" value="C:outer membrane-bounded periplasmic space"/>
    <property type="evidence" value="ECO:0007669"/>
    <property type="project" value="TreeGrafter"/>
</dbReference>
<dbReference type="InterPro" id="IPR001264">
    <property type="entry name" value="Glyco_trans_51"/>
</dbReference>
<dbReference type="OrthoDB" id="9766909at2"/>
<dbReference type="GO" id="GO:0008955">
    <property type="term" value="F:peptidoglycan glycosyltransferase activity"/>
    <property type="evidence" value="ECO:0007669"/>
    <property type="project" value="UniProtKB-EC"/>
</dbReference>
<keyword evidence="14" id="KW-1185">Reference proteome</keyword>
<evidence type="ECO:0000313" key="13">
    <source>
        <dbReference type="EMBL" id="RYC41884.1"/>
    </source>
</evidence>
<evidence type="ECO:0000256" key="5">
    <source>
        <dbReference type="ARBA" id="ARBA00022679"/>
    </source>
</evidence>
<gene>
    <name evidence="13" type="ORF">CLR69_15235</name>
</gene>
<evidence type="ECO:0000256" key="4">
    <source>
        <dbReference type="ARBA" id="ARBA00022676"/>
    </source>
</evidence>